<evidence type="ECO:0000256" key="1">
    <source>
        <dbReference type="SAM" id="MobiDB-lite"/>
    </source>
</evidence>
<dbReference type="AlphaFoldDB" id="A0A835AN99"/>
<comment type="caution">
    <text evidence="2">The sequence shown here is derived from an EMBL/GenBank/DDBJ whole genome shotgun (WGS) entry which is preliminary data.</text>
</comment>
<proteinExistence type="predicted"/>
<dbReference type="Proteomes" id="UP000636709">
    <property type="component" value="Unassembled WGS sequence"/>
</dbReference>
<dbReference type="EMBL" id="JACEFO010002324">
    <property type="protein sequence ID" value="KAF8665869.1"/>
    <property type="molecule type" value="Genomic_DNA"/>
</dbReference>
<reference evidence="2" key="1">
    <citation type="submission" date="2020-07" db="EMBL/GenBank/DDBJ databases">
        <title>Genome sequence and genetic diversity analysis of an under-domesticated orphan crop, white fonio (Digitaria exilis).</title>
        <authorList>
            <person name="Bennetzen J.L."/>
            <person name="Chen S."/>
            <person name="Ma X."/>
            <person name="Wang X."/>
            <person name="Yssel A.E.J."/>
            <person name="Chaluvadi S.R."/>
            <person name="Johnson M."/>
            <person name="Gangashetty P."/>
            <person name="Hamidou F."/>
            <person name="Sanogo M.D."/>
            <person name="Zwaenepoel A."/>
            <person name="Wallace J."/>
            <person name="Van De Peer Y."/>
            <person name="Van Deynze A."/>
        </authorList>
    </citation>
    <scope>NUCLEOTIDE SEQUENCE</scope>
    <source>
        <tissue evidence="2">Leaves</tissue>
    </source>
</reference>
<dbReference type="InterPro" id="IPR004158">
    <property type="entry name" value="DUF247_pln"/>
</dbReference>
<feature type="region of interest" description="Disordered" evidence="1">
    <location>
        <begin position="179"/>
        <end position="204"/>
    </location>
</feature>
<gene>
    <name evidence="2" type="ORF">HU200_053950</name>
</gene>
<dbReference type="Pfam" id="PF03140">
    <property type="entry name" value="DUF247"/>
    <property type="match status" value="1"/>
</dbReference>
<name>A0A835AN99_9POAL</name>
<evidence type="ECO:0000313" key="3">
    <source>
        <dbReference type="Proteomes" id="UP000636709"/>
    </source>
</evidence>
<accession>A0A835AN99</accession>
<keyword evidence="3" id="KW-1185">Reference proteome</keyword>
<evidence type="ECO:0000313" key="2">
    <source>
        <dbReference type="EMBL" id="KAF8665869.1"/>
    </source>
</evidence>
<organism evidence="2 3">
    <name type="scientific">Digitaria exilis</name>
    <dbReference type="NCBI Taxonomy" id="1010633"/>
    <lineage>
        <taxon>Eukaryota</taxon>
        <taxon>Viridiplantae</taxon>
        <taxon>Streptophyta</taxon>
        <taxon>Embryophyta</taxon>
        <taxon>Tracheophyta</taxon>
        <taxon>Spermatophyta</taxon>
        <taxon>Magnoliopsida</taxon>
        <taxon>Liliopsida</taxon>
        <taxon>Poales</taxon>
        <taxon>Poaceae</taxon>
        <taxon>PACMAD clade</taxon>
        <taxon>Panicoideae</taxon>
        <taxon>Panicodae</taxon>
        <taxon>Paniceae</taxon>
        <taxon>Anthephorinae</taxon>
        <taxon>Digitaria</taxon>
    </lineage>
</organism>
<sequence length="204" mass="23354">MPLRQGHDGGYQLCGLASYDVLWCGPMPLRQGQGYDARCFLVQYMLMQGGDGDTKIDKSLGGHLSPNRRDIFRDIILLKNQLPWKVVDIVMSFMPDAMSIPKNFVRKMRHCMPPDRYELPPHQKPFMCYSNYEPPHLLVLLRYYIVGEPSNKDDTKRSTPRNWRITTSISAIKLAEIGMNQSQSSQDSQAHSHVPHQRGGNPLR</sequence>
<protein>
    <submittedName>
        <fullName evidence="2">Uncharacterized protein</fullName>
    </submittedName>
</protein>